<dbReference type="Pfam" id="PF08238">
    <property type="entry name" value="Sel1"/>
    <property type="match status" value="2"/>
</dbReference>
<keyword evidence="2" id="KW-1185">Reference proteome</keyword>
<dbReference type="EMBL" id="JAQMHB010000001">
    <property type="protein sequence ID" value="MDS9994383.1"/>
    <property type="molecule type" value="Genomic_DNA"/>
</dbReference>
<protein>
    <submittedName>
        <fullName evidence="1">SEL1-like repeat protein</fullName>
    </submittedName>
</protein>
<dbReference type="SUPFAM" id="SSF81901">
    <property type="entry name" value="HCP-like"/>
    <property type="match status" value="1"/>
</dbReference>
<dbReference type="Proteomes" id="UP001260534">
    <property type="component" value="Unassembled WGS sequence"/>
</dbReference>
<dbReference type="InterPro" id="IPR006597">
    <property type="entry name" value="Sel1-like"/>
</dbReference>
<gene>
    <name evidence="1" type="ORF">PNQ69_16585</name>
</gene>
<comment type="caution">
    <text evidence="1">The sequence shown here is derived from an EMBL/GenBank/DDBJ whole genome shotgun (WGS) entry which is preliminary data.</text>
</comment>
<evidence type="ECO:0000313" key="1">
    <source>
        <dbReference type="EMBL" id="MDS9994383.1"/>
    </source>
</evidence>
<sequence>MYALAVCYANGDLVGQSDSQAAYWYKAAAESGSDPAKLHYAIALLDGVGVAKDTAAGLRLMQELLDAGNVEAEGIFPEISDRFPGLLIRRSLGGAASREIQ</sequence>
<name>A0ABU2I9Q6_9XANT</name>
<organism evidence="1 2">
    <name type="scientific">Xanthomonas hawaiiensis</name>
    <dbReference type="NCBI Taxonomy" id="3003247"/>
    <lineage>
        <taxon>Bacteria</taxon>
        <taxon>Pseudomonadati</taxon>
        <taxon>Pseudomonadota</taxon>
        <taxon>Gammaproteobacteria</taxon>
        <taxon>Lysobacterales</taxon>
        <taxon>Lysobacteraceae</taxon>
        <taxon>Xanthomonas</taxon>
    </lineage>
</organism>
<reference evidence="1 2" key="1">
    <citation type="submission" date="2023-01" db="EMBL/GenBank/DDBJ databases">
        <title>Xanthomonas hawaiianensis sp. nov. isolated from Araceae family in Hawaii.</title>
        <authorList>
            <person name="Chunag S.-C."/>
            <person name="Dobhal S."/>
            <person name="Alvarez A."/>
            <person name="Arif M."/>
        </authorList>
    </citation>
    <scope>NUCLEOTIDE SEQUENCE [LARGE SCALE GENOMIC DNA]</scope>
    <source>
        <strain evidence="1 2">A2111</strain>
    </source>
</reference>
<proteinExistence type="predicted"/>
<evidence type="ECO:0000313" key="2">
    <source>
        <dbReference type="Proteomes" id="UP001260534"/>
    </source>
</evidence>
<dbReference type="RefSeq" id="WP_209229674.1">
    <property type="nucleotide sequence ID" value="NZ_JAGHXG010000004.1"/>
</dbReference>
<accession>A0ABU2I9Q6</accession>
<dbReference type="Gene3D" id="1.25.40.10">
    <property type="entry name" value="Tetratricopeptide repeat domain"/>
    <property type="match status" value="1"/>
</dbReference>
<dbReference type="SMART" id="SM00671">
    <property type="entry name" value="SEL1"/>
    <property type="match status" value="2"/>
</dbReference>
<dbReference type="InterPro" id="IPR011990">
    <property type="entry name" value="TPR-like_helical_dom_sf"/>
</dbReference>